<dbReference type="Pfam" id="PF01352">
    <property type="entry name" value="KRAB"/>
    <property type="match status" value="1"/>
</dbReference>
<dbReference type="PANTHER" id="PTHR23232">
    <property type="entry name" value="KRAB DOMAIN C2H2 ZINC FINGER"/>
    <property type="match status" value="1"/>
</dbReference>
<protein>
    <recommendedName>
        <fullName evidence="2">KRAB domain-containing protein</fullName>
    </recommendedName>
</protein>
<keyword evidence="4" id="KW-1185">Reference proteome</keyword>
<proteinExistence type="predicted"/>
<dbReference type="InterPro" id="IPR050169">
    <property type="entry name" value="Krueppel_C2H2_ZnF"/>
</dbReference>
<feature type="region of interest" description="Disordered" evidence="1">
    <location>
        <begin position="344"/>
        <end position="394"/>
    </location>
</feature>
<feature type="domain" description="KRAB" evidence="2">
    <location>
        <begin position="11"/>
        <end position="82"/>
    </location>
</feature>
<dbReference type="EMBL" id="JANPWB010000002">
    <property type="protein sequence ID" value="KAJ1204794.1"/>
    <property type="molecule type" value="Genomic_DNA"/>
</dbReference>
<dbReference type="InterPro" id="IPR036051">
    <property type="entry name" value="KRAB_dom_sf"/>
</dbReference>
<dbReference type="Gene3D" id="6.10.140.140">
    <property type="match status" value="1"/>
</dbReference>
<dbReference type="InterPro" id="IPR001909">
    <property type="entry name" value="KRAB"/>
</dbReference>
<evidence type="ECO:0000313" key="3">
    <source>
        <dbReference type="EMBL" id="KAJ1204794.1"/>
    </source>
</evidence>
<organism evidence="3 4">
    <name type="scientific">Pleurodeles waltl</name>
    <name type="common">Iberian ribbed newt</name>
    <dbReference type="NCBI Taxonomy" id="8319"/>
    <lineage>
        <taxon>Eukaryota</taxon>
        <taxon>Metazoa</taxon>
        <taxon>Chordata</taxon>
        <taxon>Craniata</taxon>
        <taxon>Vertebrata</taxon>
        <taxon>Euteleostomi</taxon>
        <taxon>Amphibia</taxon>
        <taxon>Batrachia</taxon>
        <taxon>Caudata</taxon>
        <taxon>Salamandroidea</taxon>
        <taxon>Salamandridae</taxon>
        <taxon>Pleurodelinae</taxon>
        <taxon>Pleurodeles</taxon>
    </lineage>
</organism>
<feature type="compositionally biased region" description="Basic and acidic residues" evidence="1">
    <location>
        <begin position="350"/>
        <end position="361"/>
    </location>
</feature>
<reference evidence="3" key="1">
    <citation type="journal article" date="2022" name="bioRxiv">
        <title>Sequencing and chromosome-scale assembly of the giantPleurodeles waltlgenome.</title>
        <authorList>
            <person name="Brown T."/>
            <person name="Elewa A."/>
            <person name="Iarovenko S."/>
            <person name="Subramanian E."/>
            <person name="Araus A.J."/>
            <person name="Petzold A."/>
            <person name="Susuki M."/>
            <person name="Suzuki K.-i.T."/>
            <person name="Hayashi T."/>
            <person name="Toyoda A."/>
            <person name="Oliveira C."/>
            <person name="Osipova E."/>
            <person name="Leigh N.D."/>
            <person name="Simon A."/>
            <person name="Yun M.H."/>
        </authorList>
    </citation>
    <scope>NUCLEOTIDE SEQUENCE</scope>
    <source>
        <strain evidence="3">20211129_DDA</strain>
        <tissue evidence="3">Liver</tissue>
    </source>
</reference>
<dbReference type="PANTHER" id="PTHR23232:SF133">
    <property type="entry name" value="RIKEN CDNA 1700020N01 GENE"/>
    <property type="match status" value="1"/>
</dbReference>
<dbReference type="SMART" id="SM00349">
    <property type="entry name" value="KRAB"/>
    <property type="match status" value="1"/>
</dbReference>
<dbReference type="SUPFAM" id="SSF109640">
    <property type="entry name" value="KRAB domain (Kruppel-associated box)"/>
    <property type="match status" value="1"/>
</dbReference>
<sequence length="394" mass="44509">MTQQYSDKAPVTFQDVAACFSEEEWKLLHEWQKELYRNVMKEIHQALISLGPLIATSVFSLKANEKEDTYPIEDPDFEKRYSIQNSPALSCDILMREHKSETRLTDHHSAVGEKVSTASNSGRSAELPVVSFQIKEEVETYPVVYLDSESGESASSPTGFPSLSVEPQARFVPHRGANKGDIHTCSSAGIALAKPVLDLSVKPEEVFQKERENKRRSVQRMILDRKDVESLTCSGKIASSKDFSRKAKEKEVSKSVKEISFKSRLWPERNQELKEDTIPQYTSELRNPQYSNLHMRTLGDESSRMLEYENSLGHKVLFTRNPTALTRWWLPAALEASAGRLAAALPTGDATEKRQRRRPDDGAPFDSEDSDRGPVGCLAQKVGPREQRHQESKR</sequence>
<feature type="compositionally biased region" description="Basic and acidic residues" evidence="1">
    <location>
        <begin position="383"/>
        <end position="394"/>
    </location>
</feature>
<dbReference type="Proteomes" id="UP001066276">
    <property type="component" value="Chromosome 1_2"/>
</dbReference>
<evidence type="ECO:0000256" key="1">
    <source>
        <dbReference type="SAM" id="MobiDB-lite"/>
    </source>
</evidence>
<gene>
    <name evidence="3" type="ORF">NDU88_000232</name>
</gene>
<accession>A0AAV7VVG4</accession>
<evidence type="ECO:0000259" key="2">
    <source>
        <dbReference type="PROSITE" id="PS50805"/>
    </source>
</evidence>
<dbReference type="PROSITE" id="PS50805">
    <property type="entry name" value="KRAB"/>
    <property type="match status" value="1"/>
</dbReference>
<evidence type="ECO:0000313" key="4">
    <source>
        <dbReference type="Proteomes" id="UP001066276"/>
    </source>
</evidence>
<dbReference type="GO" id="GO:0006355">
    <property type="term" value="P:regulation of DNA-templated transcription"/>
    <property type="evidence" value="ECO:0007669"/>
    <property type="project" value="InterPro"/>
</dbReference>
<comment type="caution">
    <text evidence="3">The sequence shown here is derived from an EMBL/GenBank/DDBJ whole genome shotgun (WGS) entry which is preliminary data.</text>
</comment>
<name>A0AAV7VVG4_PLEWA</name>
<dbReference type="CDD" id="cd07765">
    <property type="entry name" value="KRAB_A-box"/>
    <property type="match status" value="1"/>
</dbReference>
<dbReference type="AlphaFoldDB" id="A0AAV7VVG4"/>